<name>A0A919B5V2_9ACTN</name>
<keyword evidence="2" id="KW-1133">Transmembrane helix</keyword>
<keyword evidence="4" id="KW-1185">Reference proteome</keyword>
<feature type="region of interest" description="Disordered" evidence="1">
    <location>
        <begin position="68"/>
        <end position="91"/>
    </location>
</feature>
<reference evidence="3" key="2">
    <citation type="submission" date="2020-09" db="EMBL/GenBank/DDBJ databases">
        <authorList>
            <person name="Sun Q."/>
            <person name="Ohkuma M."/>
        </authorList>
    </citation>
    <scope>NUCLEOTIDE SEQUENCE</scope>
    <source>
        <strain evidence="3">JCM 4059</strain>
    </source>
</reference>
<evidence type="ECO:0000313" key="3">
    <source>
        <dbReference type="EMBL" id="GHF61069.1"/>
    </source>
</evidence>
<sequence length="91" mass="9636">MLLAAAVVAVLCVAGYVLAGEIAVLAVVVAGVTGLMWSVAAASRPRPRVRRRRAGRASGVRIGHQRDAHVVRDEGRQGEGVEDFVEPEPPR</sequence>
<dbReference type="EMBL" id="BNBD01000011">
    <property type="protein sequence ID" value="GHF61069.1"/>
    <property type="molecule type" value="Genomic_DNA"/>
</dbReference>
<reference evidence="3" key="1">
    <citation type="journal article" date="2014" name="Int. J. Syst. Evol. Microbiol.">
        <title>Complete genome sequence of Corynebacterium casei LMG S-19264T (=DSM 44701T), isolated from a smear-ripened cheese.</title>
        <authorList>
            <consortium name="US DOE Joint Genome Institute (JGI-PGF)"/>
            <person name="Walter F."/>
            <person name="Albersmeier A."/>
            <person name="Kalinowski J."/>
            <person name="Ruckert C."/>
        </authorList>
    </citation>
    <scope>NUCLEOTIDE SEQUENCE</scope>
    <source>
        <strain evidence="3">JCM 4059</strain>
    </source>
</reference>
<evidence type="ECO:0000256" key="2">
    <source>
        <dbReference type="SAM" id="Phobius"/>
    </source>
</evidence>
<feature type="compositionally biased region" description="Acidic residues" evidence="1">
    <location>
        <begin position="80"/>
        <end position="91"/>
    </location>
</feature>
<comment type="caution">
    <text evidence="3">The sequence shown here is derived from an EMBL/GenBank/DDBJ whole genome shotgun (WGS) entry which is preliminary data.</text>
</comment>
<dbReference type="AlphaFoldDB" id="A0A919B5V2"/>
<gene>
    <name evidence="3" type="ORF">GCM10010218_48250</name>
</gene>
<protein>
    <submittedName>
        <fullName evidence="3">Uncharacterized protein</fullName>
    </submittedName>
</protein>
<organism evidence="3 4">
    <name type="scientific">Streptomyces mashuensis</name>
    <dbReference type="NCBI Taxonomy" id="33904"/>
    <lineage>
        <taxon>Bacteria</taxon>
        <taxon>Bacillati</taxon>
        <taxon>Actinomycetota</taxon>
        <taxon>Actinomycetes</taxon>
        <taxon>Kitasatosporales</taxon>
        <taxon>Streptomycetaceae</taxon>
        <taxon>Streptomyces</taxon>
    </lineage>
</organism>
<feature type="compositionally biased region" description="Basic and acidic residues" evidence="1">
    <location>
        <begin position="68"/>
        <end position="79"/>
    </location>
</feature>
<feature type="transmembrane region" description="Helical" evidence="2">
    <location>
        <begin position="24"/>
        <end position="43"/>
    </location>
</feature>
<dbReference type="Proteomes" id="UP000638313">
    <property type="component" value="Unassembled WGS sequence"/>
</dbReference>
<evidence type="ECO:0000256" key="1">
    <source>
        <dbReference type="SAM" id="MobiDB-lite"/>
    </source>
</evidence>
<evidence type="ECO:0000313" key="4">
    <source>
        <dbReference type="Proteomes" id="UP000638313"/>
    </source>
</evidence>
<accession>A0A919B5V2</accession>
<proteinExistence type="predicted"/>
<keyword evidence="2" id="KW-0472">Membrane</keyword>
<keyword evidence="2" id="KW-0812">Transmembrane</keyword>